<keyword evidence="3" id="KW-1185">Reference proteome</keyword>
<evidence type="ECO:0000313" key="2">
    <source>
        <dbReference type="EMBL" id="KNZ70720.1"/>
    </source>
</evidence>
<dbReference type="Pfam" id="PF10031">
    <property type="entry name" value="DUF2273"/>
    <property type="match status" value="1"/>
</dbReference>
<reference evidence="3" key="1">
    <citation type="submission" date="2015-07" db="EMBL/GenBank/DDBJ databases">
        <title>Complete Genome of Thermincola ferriacetica strain Z-0001T.</title>
        <authorList>
            <person name="Lusk B."/>
            <person name="Badalamenti J.P."/>
            <person name="Parameswaran P."/>
            <person name="Bond D.R."/>
            <person name="Torres C.I."/>
        </authorList>
    </citation>
    <scope>NUCLEOTIDE SEQUENCE [LARGE SCALE GENOMIC DNA]</scope>
    <source>
        <strain evidence="3">Z-0001</strain>
    </source>
</reference>
<sequence length="72" mass="8364">MRDRSWQDFLGMHLGKILGVALGLLLGWMVIEYGLLKTLFVIILIVLGYFIGKKVDEDEDILMAVRRFFRGY</sequence>
<dbReference type="InterPro" id="IPR018730">
    <property type="entry name" value="DUF2273"/>
</dbReference>
<keyword evidence="1" id="KW-0472">Membrane</keyword>
<evidence type="ECO:0008006" key="4">
    <source>
        <dbReference type="Google" id="ProtNLM"/>
    </source>
</evidence>
<dbReference type="RefSeq" id="WP_052216644.1">
    <property type="nucleotide sequence ID" value="NZ_LGTE01000002.1"/>
</dbReference>
<organism evidence="2 3">
    <name type="scientific">Thermincola ferriacetica</name>
    <dbReference type="NCBI Taxonomy" id="281456"/>
    <lineage>
        <taxon>Bacteria</taxon>
        <taxon>Bacillati</taxon>
        <taxon>Bacillota</taxon>
        <taxon>Clostridia</taxon>
        <taxon>Eubacteriales</taxon>
        <taxon>Thermincolaceae</taxon>
        <taxon>Thermincola</taxon>
    </lineage>
</organism>
<dbReference type="Proteomes" id="UP000037175">
    <property type="component" value="Unassembled WGS sequence"/>
</dbReference>
<feature type="transmembrane region" description="Helical" evidence="1">
    <location>
        <begin position="9"/>
        <end position="29"/>
    </location>
</feature>
<proteinExistence type="predicted"/>
<dbReference type="EMBL" id="LGTE01000002">
    <property type="protein sequence ID" value="KNZ70720.1"/>
    <property type="molecule type" value="Genomic_DNA"/>
</dbReference>
<comment type="caution">
    <text evidence="2">The sequence shown here is derived from an EMBL/GenBank/DDBJ whole genome shotgun (WGS) entry which is preliminary data.</text>
</comment>
<evidence type="ECO:0000256" key="1">
    <source>
        <dbReference type="SAM" id="Phobius"/>
    </source>
</evidence>
<protein>
    <recommendedName>
        <fullName evidence="4">Small integral membrane protein</fullName>
    </recommendedName>
</protein>
<keyword evidence="1" id="KW-1133">Transmembrane helix</keyword>
<dbReference type="AlphaFoldDB" id="A0A0L6W5B5"/>
<accession>A0A0L6W5B5</accession>
<name>A0A0L6W5B5_9FIRM</name>
<gene>
    <name evidence="2" type="ORF">Tfer_0398</name>
</gene>
<feature type="transmembrane region" description="Helical" evidence="1">
    <location>
        <begin position="35"/>
        <end position="52"/>
    </location>
</feature>
<evidence type="ECO:0000313" key="3">
    <source>
        <dbReference type="Proteomes" id="UP000037175"/>
    </source>
</evidence>
<keyword evidence="1" id="KW-0812">Transmembrane</keyword>